<gene>
    <name evidence="5" type="ORF">HFA01_14090</name>
</gene>
<protein>
    <submittedName>
        <fullName evidence="5">DNA mismatch repair protein MutT</fullName>
    </submittedName>
</protein>
<feature type="domain" description="Nudix hydrolase" evidence="4">
    <location>
        <begin position="21"/>
        <end position="160"/>
    </location>
</feature>
<name>A0A511WQ58_9BACI</name>
<dbReference type="Pfam" id="PF00293">
    <property type="entry name" value="NUDIX"/>
    <property type="match status" value="1"/>
</dbReference>
<dbReference type="PROSITE" id="PS00893">
    <property type="entry name" value="NUDIX_BOX"/>
    <property type="match status" value="1"/>
</dbReference>
<dbReference type="InterPro" id="IPR020476">
    <property type="entry name" value="Nudix_hydrolase"/>
</dbReference>
<dbReference type="Proteomes" id="UP000321886">
    <property type="component" value="Unassembled WGS sequence"/>
</dbReference>
<dbReference type="AlphaFoldDB" id="A0A511WQ58"/>
<dbReference type="GO" id="GO:0016787">
    <property type="term" value="F:hydrolase activity"/>
    <property type="evidence" value="ECO:0007669"/>
    <property type="project" value="UniProtKB-KW"/>
</dbReference>
<dbReference type="InterPro" id="IPR020084">
    <property type="entry name" value="NUDIX_hydrolase_CS"/>
</dbReference>
<dbReference type="PRINTS" id="PR00502">
    <property type="entry name" value="NUDIXFAMILY"/>
</dbReference>
<evidence type="ECO:0000313" key="6">
    <source>
        <dbReference type="Proteomes" id="UP000321886"/>
    </source>
</evidence>
<accession>A0A511WQ58</accession>
<proteinExistence type="inferred from homology"/>
<evidence type="ECO:0000259" key="4">
    <source>
        <dbReference type="PROSITE" id="PS51462"/>
    </source>
</evidence>
<reference evidence="5 6" key="1">
    <citation type="submission" date="2019-07" db="EMBL/GenBank/DDBJ databases">
        <title>Whole genome shotgun sequence of Halobacillus faecis NBRC 103569.</title>
        <authorList>
            <person name="Hosoyama A."/>
            <person name="Uohara A."/>
            <person name="Ohji S."/>
            <person name="Ichikawa N."/>
        </authorList>
    </citation>
    <scope>NUCLEOTIDE SEQUENCE [LARGE SCALE GENOMIC DNA]</scope>
    <source>
        <strain evidence="5 6">NBRC 103569</strain>
    </source>
</reference>
<dbReference type="SUPFAM" id="SSF55811">
    <property type="entry name" value="Nudix"/>
    <property type="match status" value="1"/>
</dbReference>
<evidence type="ECO:0000256" key="3">
    <source>
        <dbReference type="RuleBase" id="RU003476"/>
    </source>
</evidence>
<evidence type="ECO:0000313" key="5">
    <source>
        <dbReference type="EMBL" id="GEN53147.1"/>
    </source>
</evidence>
<dbReference type="PANTHER" id="PTHR43046">
    <property type="entry name" value="GDP-MANNOSE MANNOSYL HYDROLASE"/>
    <property type="match status" value="1"/>
</dbReference>
<comment type="similarity">
    <text evidence="3">Belongs to the Nudix hydrolase family.</text>
</comment>
<comment type="cofactor">
    <cofactor evidence="1">
        <name>Mg(2+)</name>
        <dbReference type="ChEBI" id="CHEBI:18420"/>
    </cofactor>
</comment>
<dbReference type="PROSITE" id="PS51462">
    <property type="entry name" value="NUDIX"/>
    <property type="match status" value="1"/>
</dbReference>
<organism evidence="5 6">
    <name type="scientific">Halobacillus faecis</name>
    <dbReference type="NCBI Taxonomy" id="360184"/>
    <lineage>
        <taxon>Bacteria</taxon>
        <taxon>Bacillati</taxon>
        <taxon>Bacillota</taxon>
        <taxon>Bacilli</taxon>
        <taxon>Bacillales</taxon>
        <taxon>Bacillaceae</taxon>
        <taxon>Halobacillus</taxon>
    </lineage>
</organism>
<evidence type="ECO:0000256" key="2">
    <source>
        <dbReference type="ARBA" id="ARBA00022801"/>
    </source>
</evidence>
<keyword evidence="2 3" id="KW-0378">Hydrolase</keyword>
<evidence type="ECO:0000256" key="1">
    <source>
        <dbReference type="ARBA" id="ARBA00001946"/>
    </source>
</evidence>
<comment type="caution">
    <text evidence="5">The sequence shown here is derived from an EMBL/GenBank/DDBJ whole genome shotgun (WGS) entry which is preliminary data.</text>
</comment>
<dbReference type="EMBL" id="BJYD01000012">
    <property type="protein sequence ID" value="GEN53147.1"/>
    <property type="molecule type" value="Genomic_DNA"/>
</dbReference>
<dbReference type="InterPro" id="IPR000086">
    <property type="entry name" value="NUDIX_hydrolase_dom"/>
</dbReference>
<sequence>MAELPFKKRFGTEIYDGYKTNKRLAVRGILSHGGKILMVNTNLGDYKLPGGSVDDGERDEDALIREIQEETGYKNCRVREYAGEVVESHLDVYDPQALFEMTSRYYYCEWSGEKGEQRLDPYEKDQDFSPVWISVEDAIAQNEEVLDRTNKNPWIIREIYVMKHLLNSIQTS</sequence>
<dbReference type="Gene3D" id="3.90.79.10">
    <property type="entry name" value="Nucleoside Triphosphate Pyrophosphohydrolase"/>
    <property type="match status" value="1"/>
</dbReference>
<dbReference type="InterPro" id="IPR015797">
    <property type="entry name" value="NUDIX_hydrolase-like_dom_sf"/>
</dbReference>
<dbReference type="PANTHER" id="PTHR43046:SF2">
    <property type="entry name" value="8-OXO-DGTP DIPHOSPHATASE-RELATED"/>
    <property type="match status" value="1"/>
</dbReference>
<keyword evidence="6" id="KW-1185">Reference proteome</keyword>